<keyword evidence="12" id="KW-1185">Reference proteome</keyword>
<feature type="domain" description="AIG1-type G" evidence="10">
    <location>
        <begin position="254"/>
        <end position="460"/>
    </location>
</feature>
<protein>
    <submittedName>
        <fullName evidence="11">Uncharacterized protein</fullName>
    </submittedName>
</protein>
<keyword evidence="3" id="KW-0547">Nucleotide-binding</keyword>
<evidence type="ECO:0000256" key="8">
    <source>
        <dbReference type="SAM" id="MobiDB-lite"/>
    </source>
</evidence>
<dbReference type="PROSITE" id="PS01358">
    <property type="entry name" value="ZF_RANBP2_1"/>
    <property type="match status" value="2"/>
</dbReference>
<dbReference type="PROSITE" id="PS51720">
    <property type="entry name" value="G_AIG1"/>
    <property type="match status" value="1"/>
</dbReference>
<evidence type="ECO:0000256" key="7">
    <source>
        <dbReference type="PROSITE-ProRule" id="PRU00322"/>
    </source>
</evidence>
<dbReference type="Proteomes" id="UP001374579">
    <property type="component" value="Unassembled WGS sequence"/>
</dbReference>
<evidence type="ECO:0000256" key="2">
    <source>
        <dbReference type="ARBA" id="ARBA00022723"/>
    </source>
</evidence>
<dbReference type="Pfam" id="PF04548">
    <property type="entry name" value="AIG1"/>
    <property type="match status" value="1"/>
</dbReference>
<keyword evidence="5" id="KW-0862">Zinc</keyword>
<sequence>MWACTVCTFENQASSSECEACCLPRHASVDSKITWWQCVNCCLLNKEHLARCALCNHKKGVRLRGAKTVSEQEKEVEREKPQENTARREAEKTQHSGEQGSDVDTTECIGTLPPEESQWICQNLLDSAKCNTVNNPDVYRCSNCNKSKPYLPHLTAIVSQVTEDLAETNLGTSNTTRSDLEPADNDQQSDLPNSERRSSSRHTHGPSENDCYIDWSSMDVRDGDQGHGAGDLVAKGAEAPTHLATDEDDVEFPDHECRIVLVGKTGNGKSSLANTLLGMKRFDARPDFASTTKKCQRYNTVRFGVRLEVVDTPGFFDTELDKETIAQEIAKCFGIIAPGPHAIILVLRVGVRFTKEENKAVDEVYKVFGAHLLRYLVIVFTHGDILERSGEGNMKAMLESAPDKLKELLNRANHRYVVFDNTADEATKGSQVKQLLITVKKLLEVNGGKPFTSETLQIVERCMKGRESELEAEHKGERRRKARPGRREKIEYRFQCRDMARDEVAQEGPLLDTIKTHVLPVLQQVLWRLLTILVQVAMKQGRCTLQ</sequence>
<keyword evidence="4 7" id="KW-0863">Zinc-finger</keyword>
<evidence type="ECO:0000256" key="5">
    <source>
        <dbReference type="ARBA" id="ARBA00022833"/>
    </source>
</evidence>
<dbReference type="GO" id="GO:0008270">
    <property type="term" value="F:zinc ion binding"/>
    <property type="evidence" value="ECO:0007669"/>
    <property type="project" value="UniProtKB-KW"/>
</dbReference>
<feature type="domain" description="RanBP2-type" evidence="9">
    <location>
        <begin position="1"/>
        <end position="27"/>
    </location>
</feature>
<dbReference type="FunFam" id="3.40.50.300:FF:000366">
    <property type="entry name" value="GTPase, IMAP family member 2"/>
    <property type="match status" value="1"/>
</dbReference>
<keyword evidence="2" id="KW-0479">Metal-binding</keyword>
<dbReference type="EMBL" id="JBAMIC010000018">
    <property type="protein sequence ID" value="KAK7094865.1"/>
    <property type="molecule type" value="Genomic_DNA"/>
</dbReference>
<dbReference type="AlphaFoldDB" id="A0AAN9G5P5"/>
<accession>A0AAN9G5P5</accession>
<dbReference type="PANTHER" id="PTHR10903">
    <property type="entry name" value="GTPASE, IMAP FAMILY MEMBER-RELATED"/>
    <property type="match status" value="1"/>
</dbReference>
<dbReference type="InterPro" id="IPR027417">
    <property type="entry name" value="P-loop_NTPase"/>
</dbReference>
<feature type="region of interest" description="Disordered" evidence="8">
    <location>
        <begin position="170"/>
        <end position="214"/>
    </location>
</feature>
<dbReference type="Gene3D" id="3.40.50.300">
    <property type="entry name" value="P-loop containing nucleotide triphosphate hydrolases"/>
    <property type="match status" value="1"/>
</dbReference>
<feature type="compositionally biased region" description="Basic and acidic residues" evidence="8">
    <location>
        <begin position="70"/>
        <end position="95"/>
    </location>
</feature>
<organism evidence="11 12">
    <name type="scientific">Littorina saxatilis</name>
    <dbReference type="NCBI Taxonomy" id="31220"/>
    <lineage>
        <taxon>Eukaryota</taxon>
        <taxon>Metazoa</taxon>
        <taxon>Spiralia</taxon>
        <taxon>Lophotrochozoa</taxon>
        <taxon>Mollusca</taxon>
        <taxon>Gastropoda</taxon>
        <taxon>Caenogastropoda</taxon>
        <taxon>Littorinimorpha</taxon>
        <taxon>Littorinoidea</taxon>
        <taxon>Littorinidae</taxon>
        <taxon>Littorina</taxon>
    </lineage>
</organism>
<comment type="caution">
    <text evidence="11">The sequence shown here is derived from an EMBL/GenBank/DDBJ whole genome shotgun (WGS) entry which is preliminary data.</text>
</comment>
<name>A0AAN9G5P5_9CAEN</name>
<comment type="similarity">
    <text evidence="1">Belongs to the TRAFAC class TrmE-Era-EngA-EngB-Septin-like GTPase superfamily. AIG1/Toc34/Toc159-like paraseptin GTPase family. IAN subfamily.</text>
</comment>
<evidence type="ECO:0000313" key="12">
    <source>
        <dbReference type="Proteomes" id="UP001374579"/>
    </source>
</evidence>
<feature type="region of interest" description="Disordered" evidence="8">
    <location>
        <begin position="66"/>
        <end position="108"/>
    </location>
</feature>
<dbReference type="SMART" id="SM00547">
    <property type="entry name" value="ZnF_RBZ"/>
    <property type="match status" value="3"/>
</dbReference>
<dbReference type="InterPro" id="IPR045058">
    <property type="entry name" value="GIMA/IAN/Toc"/>
</dbReference>
<gene>
    <name evidence="11" type="ORF">V1264_006355</name>
</gene>
<dbReference type="InterPro" id="IPR006703">
    <property type="entry name" value="G_AIG1"/>
</dbReference>
<evidence type="ECO:0000259" key="10">
    <source>
        <dbReference type="PROSITE" id="PS51720"/>
    </source>
</evidence>
<proteinExistence type="inferred from homology"/>
<evidence type="ECO:0000256" key="3">
    <source>
        <dbReference type="ARBA" id="ARBA00022741"/>
    </source>
</evidence>
<evidence type="ECO:0000256" key="4">
    <source>
        <dbReference type="ARBA" id="ARBA00022771"/>
    </source>
</evidence>
<dbReference type="PROSITE" id="PS50199">
    <property type="entry name" value="ZF_RANBP2_2"/>
    <property type="match status" value="2"/>
</dbReference>
<evidence type="ECO:0000256" key="6">
    <source>
        <dbReference type="ARBA" id="ARBA00023134"/>
    </source>
</evidence>
<dbReference type="CDD" id="cd01852">
    <property type="entry name" value="AIG1"/>
    <property type="match status" value="1"/>
</dbReference>
<dbReference type="GO" id="GO:0005525">
    <property type="term" value="F:GTP binding"/>
    <property type="evidence" value="ECO:0007669"/>
    <property type="project" value="UniProtKB-KW"/>
</dbReference>
<evidence type="ECO:0000256" key="1">
    <source>
        <dbReference type="ARBA" id="ARBA00008535"/>
    </source>
</evidence>
<evidence type="ECO:0000259" key="9">
    <source>
        <dbReference type="PROSITE" id="PS50199"/>
    </source>
</evidence>
<evidence type="ECO:0000313" key="11">
    <source>
        <dbReference type="EMBL" id="KAK7094865.1"/>
    </source>
</evidence>
<dbReference type="InterPro" id="IPR001876">
    <property type="entry name" value="Znf_RanBP2"/>
</dbReference>
<feature type="domain" description="RanBP2-type" evidence="9">
    <location>
        <begin position="115"/>
        <end position="150"/>
    </location>
</feature>
<dbReference type="SUPFAM" id="SSF90209">
    <property type="entry name" value="Ran binding protein zinc finger-like"/>
    <property type="match status" value="1"/>
</dbReference>
<dbReference type="InterPro" id="IPR036443">
    <property type="entry name" value="Znf_RanBP2_sf"/>
</dbReference>
<reference evidence="11 12" key="1">
    <citation type="submission" date="2024-02" db="EMBL/GenBank/DDBJ databases">
        <title>Chromosome-scale genome assembly of the rough periwinkle Littorina saxatilis.</title>
        <authorList>
            <person name="De Jode A."/>
            <person name="Faria R."/>
            <person name="Formenti G."/>
            <person name="Sims Y."/>
            <person name="Smith T.P."/>
            <person name="Tracey A."/>
            <person name="Wood J.M.D."/>
            <person name="Zagrodzka Z.B."/>
            <person name="Johannesson K."/>
            <person name="Butlin R.K."/>
            <person name="Leder E.H."/>
        </authorList>
    </citation>
    <scope>NUCLEOTIDE SEQUENCE [LARGE SCALE GENOMIC DNA]</scope>
    <source>
        <strain evidence="11">Snail1</strain>
        <tissue evidence="11">Muscle</tissue>
    </source>
</reference>
<keyword evidence="6" id="KW-0342">GTP-binding</keyword>
<dbReference type="SUPFAM" id="SSF52540">
    <property type="entry name" value="P-loop containing nucleoside triphosphate hydrolases"/>
    <property type="match status" value="1"/>
</dbReference>
<dbReference type="PANTHER" id="PTHR10903:SF184">
    <property type="entry name" value="GTP-BINDING PROTEIN A"/>
    <property type="match status" value="1"/>
</dbReference>